<dbReference type="EMBL" id="MFCP01000023">
    <property type="protein sequence ID" value="OGE28047.1"/>
    <property type="molecule type" value="Genomic_DNA"/>
</dbReference>
<dbReference type="AlphaFoldDB" id="A0A1F5JHA8"/>
<accession>A0A1F5JHA8</accession>
<reference evidence="1 2" key="1">
    <citation type="journal article" date="2016" name="Nat. Commun.">
        <title>Thousands of microbial genomes shed light on interconnected biogeochemical processes in an aquifer system.</title>
        <authorList>
            <person name="Anantharaman K."/>
            <person name="Brown C.T."/>
            <person name="Hug L.A."/>
            <person name="Sharon I."/>
            <person name="Castelle C.J."/>
            <person name="Probst A.J."/>
            <person name="Thomas B.C."/>
            <person name="Singh A."/>
            <person name="Wilkins M.J."/>
            <person name="Karaoz U."/>
            <person name="Brodie E.L."/>
            <person name="Williams K.H."/>
            <person name="Hubbard S.S."/>
            <person name="Banfield J.F."/>
        </authorList>
    </citation>
    <scope>NUCLEOTIDE SEQUENCE [LARGE SCALE GENOMIC DNA]</scope>
</reference>
<protein>
    <submittedName>
        <fullName evidence="1">Uncharacterized protein</fullName>
    </submittedName>
</protein>
<sequence length="220" mass="24758">MTRPNGLFDSFDNLDQISPEAIASWLKPVPSLVQIENYLANKILYPQALPLTEHDMQIDLGILREALKTNKALIEGTNALLGDNPFLNTTLRKILIPVRFLNFVPNLQSLTLSFIDALLSDRKREDYFQDLWTIVLTDDIDEVAGSLLLPQFDSSDGVMNLKLQDKNYEIRPGSLMVLPCPKDRCEIAYNLRKGKVLGKEESAVEVYGGRLGLVIDGRRV</sequence>
<proteinExistence type="predicted"/>
<comment type="caution">
    <text evidence="1">The sequence shown here is derived from an EMBL/GenBank/DDBJ whole genome shotgun (WGS) entry which is preliminary data.</text>
</comment>
<evidence type="ECO:0000313" key="2">
    <source>
        <dbReference type="Proteomes" id="UP000177555"/>
    </source>
</evidence>
<evidence type="ECO:0000313" key="1">
    <source>
        <dbReference type="EMBL" id="OGE28047.1"/>
    </source>
</evidence>
<organism evidence="1 2">
    <name type="scientific">Candidatus Daviesbacteria bacterium RIFCSPHIGHO2_01_FULL_40_11</name>
    <dbReference type="NCBI Taxonomy" id="1797762"/>
    <lineage>
        <taxon>Bacteria</taxon>
        <taxon>Candidatus Daviesiibacteriota</taxon>
    </lineage>
</organism>
<gene>
    <name evidence="1" type="ORF">A2867_01525</name>
</gene>
<dbReference type="Proteomes" id="UP000177555">
    <property type="component" value="Unassembled WGS sequence"/>
</dbReference>
<name>A0A1F5JHA8_9BACT</name>